<dbReference type="CDD" id="cd06170">
    <property type="entry name" value="LuxR_C_like"/>
    <property type="match status" value="1"/>
</dbReference>
<dbReference type="InterPro" id="IPR027417">
    <property type="entry name" value="P-loop_NTPase"/>
</dbReference>
<organism evidence="2 3">
    <name type="scientific">Amycolatopsis taiwanensis</name>
    <dbReference type="NCBI Taxonomy" id="342230"/>
    <lineage>
        <taxon>Bacteria</taxon>
        <taxon>Bacillati</taxon>
        <taxon>Actinomycetota</taxon>
        <taxon>Actinomycetes</taxon>
        <taxon>Pseudonocardiales</taxon>
        <taxon>Pseudonocardiaceae</taxon>
        <taxon>Amycolatopsis</taxon>
    </lineage>
</organism>
<accession>A0A9W6QYL8</accession>
<dbReference type="Gene3D" id="1.10.10.10">
    <property type="entry name" value="Winged helix-like DNA-binding domain superfamily/Winged helix DNA-binding domain"/>
    <property type="match status" value="1"/>
</dbReference>
<reference evidence="2" key="1">
    <citation type="submission" date="2023-03" db="EMBL/GenBank/DDBJ databases">
        <title>Amycolatopsis taiwanensis NBRC 103393.</title>
        <authorList>
            <person name="Ichikawa N."/>
            <person name="Sato H."/>
            <person name="Tonouchi N."/>
        </authorList>
    </citation>
    <scope>NUCLEOTIDE SEQUENCE</scope>
    <source>
        <strain evidence="2">NBRC 103393</strain>
    </source>
</reference>
<gene>
    <name evidence="2" type="ORF">Atai01_10610</name>
</gene>
<dbReference type="InterPro" id="IPR011990">
    <property type="entry name" value="TPR-like_helical_dom_sf"/>
</dbReference>
<feature type="domain" description="HTH luxR-type" evidence="1">
    <location>
        <begin position="707"/>
        <end position="772"/>
    </location>
</feature>
<evidence type="ECO:0000259" key="1">
    <source>
        <dbReference type="PROSITE" id="PS50043"/>
    </source>
</evidence>
<dbReference type="AlphaFoldDB" id="A0A9W6QYL8"/>
<evidence type="ECO:0000313" key="3">
    <source>
        <dbReference type="Proteomes" id="UP001165136"/>
    </source>
</evidence>
<dbReference type="PANTHER" id="PTHR47691">
    <property type="entry name" value="REGULATOR-RELATED"/>
    <property type="match status" value="1"/>
</dbReference>
<dbReference type="SUPFAM" id="SSF48452">
    <property type="entry name" value="TPR-like"/>
    <property type="match status" value="1"/>
</dbReference>
<dbReference type="Pfam" id="PF25872">
    <property type="entry name" value="HTH_77"/>
    <property type="match status" value="1"/>
</dbReference>
<keyword evidence="3" id="KW-1185">Reference proteome</keyword>
<dbReference type="Pfam" id="PF00196">
    <property type="entry name" value="GerE"/>
    <property type="match status" value="1"/>
</dbReference>
<evidence type="ECO:0000313" key="2">
    <source>
        <dbReference type="EMBL" id="GLY64442.1"/>
    </source>
</evidence>
<dbReference type="SUPFAM" id="SSF46894">
    <property type="entry name" value="C-terminal effector domain of the bipartite response regulators"/>
    <property type="match status" value="1"/>
</dbReference>
<dbReference type="SUPFAM" id="SSF52540">
    <property type="entry name" value="P-loop containing nucleoside triphosphate hydrolases"/>
    <property type="match status" value="1"/>
</dbReference>
<dbReference type="GO" id="GO:0003677">
    <property type="term" value="F:DNA binding"/>
    <property type="evidence" value="ECO:0007669"/>
    <property type="project" value="InterPro"/>
</dbReference>
<dbReference type="InterPro" id="IPR058852">
    <property type="entry name" value="HTH_77"/>
</dbReference>
<dbReference type="GO" id="GO:0043531">
    <property type="term" value="F:ADP binding"/>
    <property type="evidence" value="ECO:0007669"/>
    <property type="project" value="InterPro"/>
</dbReference>
<dbReference type="PRINTS" id="PR00364">
    <property type="entry name" value="DISEASERSIST"/>
</dbReference>
<proteinExistence type="predicted"/>
<name>A0A9W6QYL8_9PSEU</name>
<dbReference type="GO" id="GO:0006355">
    <property type="term" value="P:regulation of DNA-templated transcription"/>
    <property type="evidence" value="ECO:0007669"/>
    <property type="project" value="InterPro"/>
</dbReference>
<dbReference type="Gene3D" id="3.40.50.300">
    <property type="entry name" value="P-loop containing nucleotide triphosphate hydrolases"/>
    <property type="match status" value="1"/>
</dbReference>
<dbReference type="PROSITE" id="PS50043">
    <property type="entry name" value="HTH_LUXR_2"/>
    <property type="match status" value="1"/>
</dbReference>
<dbReference type="PANTHER" id="PTHR47691:SF3">
    <property type="entry name" value="HTH-TYPE TRANSCRIPTIONAL REGULATOR RV0890C-RELATED"/>
    <property type="match status" value="1"/>
</dbReference>
<dbReference type="EMBL" id="BSTI01000002">
    <property type="protein sequence ID" value="GLY64442.1"/>
    <property type="molecule type" value="Genomic_DNA"/>
</dbReference>
<sequence>MAKMLRRDSVGLPSEMTSFVGRRHETAGIKRALSNSRLVTLTGVGGVGKSRLALHVVGELRRAFPDGVCLVELANVHDPVEVPSALMAELGVLVQSARDDEAVLVDFLADKRMLIVLDNCEHVLEAAGKVAHTLLSAVPGLRVLATSQEPLGIAAEHVWPVSPLTVPRTTRSGPEGARRFEAVRLFEDRAAAAVPGFTLSEDNAKAVIRLCQRLDGVPLALELAAVRVRMLSVEQILSRLEHRFDLLTAGNRAALPRHQTLRAAVDWSYDLCTEQERVLWARCSVFAGDFDLDTAECVCAGDGLGEEEIFTGIAGLVDKSVLAREDHGSLVRYHMLETIRQYGAERLAEAGEQDRLRRLHRDCYLQLAEQASVDSHGHRQVEWAKRLRAEWPNAWEALEYCFTAPGEAMDGLRLASALALYWVGCGRVRDGRHWLEKALATNPEPSQERARALWQTGWVAFLQGDNAASVGLLTEARDLARQVSDETDLTYVLQFLGGAETFLNNLDRAMPLLSDALSRHRRRGQWTAPALIIFSQLARVAMMEGRVGDAVDLLNEGKAICAAQGERWALSWTAWNLGVVRWEIGQHAEAAAELHESLRTMEEFDDQLGIPFCMEVFGWVAIAEDDPRRAAVLFGAAGRRWQAIGKPLFGFDRLLNWHTQAIERTRAALGERAYRTAEQRGAQLSSQEAFAFALGEQVPPPAAEPKPEDAPAVLTKRERQVAELVAAGRTNREIADALVISRRTVDSHVDHILAKLGFSTRTQVAAWLAKDQSA</sequence>
<dbReference type="InterPro" id="IPR036388">
    <property type="entry name" value="WH-like_DNA-bd_sf"/>
</dbReference>
<protein>
    <submittedName>
        <fullName evidence="2">LuxR family transcriptional regulator</fullName>
    </submittedName>
</protein>
<dbReference type="InterPro" id="IPR016032">
    <property type="entry name" value="Sig_transdc_resp-reg_C-effctor"/>
</dbReference>
<dbReference type="SMART" id="SM00421">
    <property type="entry name" value="HTH_LUXR"/>
    <property type="match status" value="1"/>
</dbReference>
<dbReference type="InterPro" id="IPR000792">
    <property type="entry name" value="Tscrpt_reg_LuxR_C"/>
</dbReference>
<dbReference type="Proteomes" id="UP001165136">
    <property type="component" value="Unassembled WGS sequence"/>
</dbReference>
<dbReference type="Gene3D" id="1.25.40.10">
    <property type="entry name" value="Tetratricopeptide repeat domain"/>
    <property type="match status" value="1"/>
</dbReference>
<dbReference type="PROSITE" id="PS00622">
    <property type="entry name" value="HTH_LUXR_1"/>
    <property type="match status" value="1"/>
</dbReference>
<dbReference type="PRINTS" id="PR00038">
    <property type="entry name" value="HTHLUXR"/>
</dbReference>
<comment type="caution">
    <text evidence="2">The sequence shown here is derived from an EMBL/GenBank/DDBJ whole genome shotgun (WGS) entry which is preliminary data.</text>
</comment>